<feature type="region of interest" description="Disordered" evidence="1">
    <location>
        <begin position="74"/>
        <end position="101"/>
    </location>
</feature>
<sequence length="101" mass="11550">MDEQADQSPRRLKEFSSDRFENASPIGGGRNATVYRAWDNHLERQVAFKRAEDPFADIDVADVEALFAGQRHGIRHDHRRSLEGLRGWDEARLRPTHQPGG</sequence>
<evidence type="ECO:0000313" key="2">
    <source>
        <dbReference type="EMBL" id="PRQ06051.1"/>
    </source>
</evidence>
<dbReference type="SUPFAM" id="SSF56112">
    <property type="entry name" value="Protein kinase-like (PK-like)"/>
    <property type="match status" value="1"/>
</dbReference>
<dbReference type="InterPro" id="IPR011009">
    <property type="entry name" value="Kinase-like_dom_sf"/>
</dbReference>
<dbReference type="EMBL" id="PVNL01000086">
    <property type="protein sequence ID" value="PRQ06051.1"/>
    <property type="molecule type" value="Genomic_DNA"/>
</dbReference>
<dbReference type="Gene3D" id="3.30.200.20">
    <property type="entry name" value="Phosphorylase Kinase, domain 1"/>
    <property type="match status" value="1"/>
</dbReference>
<dbReference type="AlphaFoldDB" id="A0A2S9YLT2"/>
<feature type="compositionally biased region" description="Basic and acidic residues" evidence="1">
    <location>
        <begin position="80"/>
        <end position="93"/>
    </location>
</feature>
<reference evidence="2 3" key="1">
    <citation type="submission" date="2018-03" db="EMBL/GenBank/DDBJ databases">
        <title>Draft Genome Sequences of the Obligatory Marine Myxobacteria Enhygromyxa salina SWB007.</title>
        <authorList>
            <person name="Poehlein A."/>
            <person name="Moghaddam J.A."/>
            <person name="Harms H."/>
            <person name="Alanjari M."/>
            <person name="Koenig G.M."/>
            <person name="Daniel R."/>
            <person name="Schaeberle T.F."/>
        </authorList>
    </citation>
    <scope>NUCLEOTIDE SEQUENCE [LARGE SCALE GENOMIC DNA]</scope>
    <source>
        <strain evidence="2 3">SWB007</strain>
    </source>
</reference>
<name>A0A2S9YLT2_9BACT</name>
<comment type="caution">
    <text evidence="2">The sequence shown here is derived from an EMBL/GenBank/DDBJ whole genome shotgun (WGS) entry which is preliminary data.</text>
</comment>
<feature type="compositionally biased region" description="Basic and acidic residues" evidence="1">
    <location>
        <begin position="8"/>
        <end position="21"/>
    </location>
</feature>
<protein>
    <recommendedName>
        <fullName evidence="4">Protein kinase domain-containing protein</fullName>
    </recommendedName>
</protein>
<gene>
    <name evidence="2" type="ORF">ENSA7_43130</name>
</gene>
<evidence type="ECO:0000313" key="3">
    <source>
        <dbReference type="Proteomes" id="UP000238823"/>
    </source>
</evidence>
<organism evidence="2 3">
    <name type="scientific">Enhygromyxa salina</name>
    <dbReference type="NCBI Taxonomy" id="215803"/>
    <lineage>
        <taxon>Bacteria</taxon>
        <taxon>Pseudomonadati</taxon>
        <taxon>Myxococcota</taxon>
        <taxon>Polyangia</taxon>
        <taxon>Nannocystales</taxon>
        <taxon>Nannocystaceae</taxon>
        <taxon>Enhygromyxa</taxon>
    </lineage>
</organism>
<dbReference type="Proteomes" id="UP000238823">
    <property type="component" value="Unassembled WGS sequence"/>
</dbReference>
<evidence type="ECO:0000256" key="1">
    <source>
        <dbReference type="SAM" id="MobiDB-lite"/>
    </source>
</evidence>
<evidence type="ECO:0008006" key="4">
    <source>
        <dbReference type="Google" id="ProtNLM"/>
    </source>
</evidence>
<proteinExistence type="predicted"/>
<accession>A0A2S9YLT2</accession>
<feature type="region of interest" description="Disordered" evidence="1">
    <location>
        <begin position="1"/>
        <end position="29"/>
    </location>
</feature>